<dbReference type="Proteomes" id="UP000319383">
    <property type="component" value="Chromosome"/>
</dbReference>
<dbReference type="KEGG" id="sdyn:Mal52_60800"/>
<keyword evidence="2" id="KW-1185">Reference proteome</keyword>
<dbReference type="AlphaFoldDB" id="A0A517ZYI1"/>
<gene>
    <name evidence="1" type="ORF">Mal52_60800</name>
</gene>
<sequence>MCRAIGKKAGLKLADCCESLLLFETILPQQGVE</sequence>
<reference evidence="1 2" key="1">
    <citation type="submission" date="2019-02" db="EMBL/GenBank/DDBJ databases">
        <title>Deep-cultivation of Planctomycetes and their phenomic and genomic characterization uncovers novel biology.</title>
        <authorList>
            <person name="Wiegand S."/>
            <person name="Jogler M."/>
            <person name="Boedeker C."/>
            <person name="Pinto D."/>
            <person name="Vollmers J."/>
            <person name="Rivas-Marin E."/>
            <person name="Kohn T."/>
            <person name="Peeters S.H."/>
            <person name="Heuer A."/>
            <person name="Rast P."/>
            <person name="Oberbeckmann S."/>
            <person name="Bunk B."/>
            <person name="Jeske O."/>
            <person name="Meyerdierks A."/>
            <person name="Storesund J.E."/>
            <person name="Kallscheuer N."/>
            <person name="Luecker S."/>
            <person name="Lage O.M."/>
            <person name="Pohl T."/>
            <person name="Merkel B.J."/>
            <person name="Hornburger P."/>
            <person name="Mueller R.-W."/>
            <person name="Bruemmer F."/>
            <person name="Labrenz M."/>
            <person name="Spormann A.M."/>
            <person name="Op den Camp H."/>
            <person name="Overmann J."/>
            <person name="Amann R."/>
            <person name="Jetten M.S.M."/>
            <person name="Mascher T."/>
            <person name="Medema M.H."/>
            <person name="Devos D.P."/>
            <person name="Kaster A.-K."/>
            <person name="Ovreas L."/>
            <person name="Rohde M."/>
            <person name="Galperin M.Y."/>
            <person name="Jogler C."/>
        </authorList>
    </citation>
    <scope>NUCLEOTIDE SEQUENCE [LARGE SCALE GENOMIC DNA]</scope>
    <source>
        <strain evidence="1 2">Mal52</strain>
    </source>
</reference>
<organism evidence="1 2">
    <name type="scientific">Symmachiella dynata</name>
    <dbReference type="NCBI Taxonomy" id="2527995"/>
    <lineage>
        <taxon>Bacteria</taxon>
        <taxon>Pseudomonadati</taxon>
        <taxon>Planctomycetota</taxon>
        <taxon>Planctomycetia</taxon>
        <taxon>Planctomycetales</taxon>
        <taxon>Planctomycetaceae</taxon>
        <taxon>Symmachiella</taxon>
    </lineage>
</organism>
<evidence type="ECO:0000313" key="1">
    <source>
        <dbReference type="EMBL" id="QDU47545.1"/>
    </source>
</evidence>
<name>A0A517ZYI1_9PLAN</name>
<evidence type="ECO:0000313" key="2">
    <source>
        <dbReference type="Proteomes" id="UP000319383"/>
    </source>
</evidence>
<dbReference type="EMBL" id="CP036276">
    <property type="protein sequence ID" value="QDU47545.1"/>
    <property type="molecule type" value="Genomic_DNA"/>
</dbReference>
<accession>A0A517ZYI1</accession>
<proteinExistence type="predicted"/>
<protein>
    <submittedName>
        <fullName evidence="1">Uncharacterized protein</fullName>
    </submittedName>
</protein>